<dbReference type="OrthoDB" id="6078279at2"/>
<dbReference type="RefSeq" id="WP_060851174.1">
    <property type="nucleotide sequence ID" value="NZ_AP014706.1"/>
</dbReference>
<evidence type="ECO:0000313" key="2">
    <source>
        <dbReference type="Proteomes" id="UP000061432"/>
    </source>
</evidence>
<protein>
    <submittedName>
        <fullName evidence="1">Cellulose synthase operon D protein</fullName>
    </submittedName>
</protein>
<gene>
    <name evidence="1" type="ORF">Maq22A_2p41735</name>
</gene>
<dbReference type="PATRIC" id="fig|270351.10.peg.7258"/>
<keyword evidence="1" id="KW-0614">Plasmid</keyword>
<dbReference type="AlphaFoldDB" id="A0A0C6FSR3"/>
<name>A0A0C6FSR3_9HYPH</name>
<sequence length="160" mass="17384">MTNTPDTHVMAQRPRWRLFLRVLAARLDAVLDADQRDALLRDVGADMARGAALPPVSTLDALEDEINEVLSDLGWGRASLALDEAARVLSIVHTHLPTIGSIEGRRGPWLSAVLEGLYTSWLAQQPHAAPGLVARRTARRTKDVLVLTYGKASAMTDSPS</sequence>
<dbReference type="EMBL" id="AP014706">
    <property type="protein sequence ID" value="BAQ50107.1"/>
    <property type="molecule type" value="Genomic_DNA"/>
</dbReference>
<dbReference type="Pfam" id="PF03500">
    <property type="entry name" value="Cellsynth_D"/>
    <property type="match status" value="1"/>
</dbReference>
<proteinExistence type="predicted"/>
<accession>A0A0C6FSR3</accession>
<dbReference type="Proteomes" id="UP000061432">
    <property type="component" value="Plasmid pMaq22A_2p"/>
</dbReference>
<dbReference type="InterPro" id="IPR038470">
    <property type="entry name" value="Cellsynth_D_sf"/>
</dbReference>
<organism evidence="1 2">
    <name type="scientific">Methylobacterium aquaticum</name>
    <dbReference type="NCBI Taxonomy" id="270351"/>
    <lineage>
        <taxon>Bacteria</taxon>
        <taxon>Pseudomonadati</taxon>
        <taxon>Pseudomonadota</taxon>
        <taxon>Alphaproteobacteria</taxon>
        <taxon>Hyphomicrobiales</taxon>
        <taxon>Methylobacteriaceae</taxon>
        <taxon>Methylobacterium</taxon>
    </lineage>
</organism>
<reference evidence="2" key="2">
    <citation type="submission" date="2015-01" db="EMBL/GenBank/DDBJ databases">
        <title>Complete genome sequence of Methylobacterium aquaticum strain 22A.</title>
        <authorList>
            <person name="Tani A."/>
            <person name="Ogura Y."/>
            <person name="Hayashi T."/>
        </authorList>
    </citation>
    <scope>NUCLEOTIDE SEQUENCE [LARGE SCALE GENOMIC DNA]</scope>
    <source>
        <strain evidence="2">MA-22A</strain>
        <plasmid evidence="2">Plasmid pMaq22A_2p DNA</plasmid>
    </source>
</reference>
<dbReference type="InterPro" id="IPR022798">
    <property type="entry name" value="BcsD_bac"/>
</dbReference>
<dbReference type="Gene3D" id="3.30.70.2590">
    <property type="match status" value="1"/>
</dbReference>
<reference evidence="1 2" key="1">
    <citation type="journal article" date="2015" name="Genome Announc.">
        <title>Complete Genome Sequence of Methylobacterium aquaticum Strain 22A, Isolated from Racomitrium japonicum Moss.</title>
        <authorList>
            <person name="Tani A."/>
            <person name="Ogura Y."/>
            <person name="Hayashi T."/>
            <person name="Kimbara K."/>
        </authorList>
    </citation>
    <scope>NUCLEOTIDE SEQUENCE [LARGE SCALE GENOMIC DNA]</scope>
    <source>
        <strain evidence="1 2">MA-22A</strain>
        <plasmid evidence="2">Plasmid pMaq22A_2p DNA</plasmid>
    </source>
</reference>
<evidence type="ECO:0000313" key="1">
    <source>
        <dbReference type="EMBL" id="BAQ50107.1"/>
    </source>
</evidence>
<geneLocation type="plasmid" evidence="2">
    <name>pMaq22A_2p DNA</name>
</geneLocation>
<dbReference type="GO" id="GO:0030244">
    <property type="term" value="P:cellulose biosynthetic process"/>
    <property type="evidence" value="ECO:0007669"/>
    <property type="project" value="InterPro"/>
</dbReference>
<dbReference type="PRINTS" id="PR01442">
    <property type="entry name" value="CELLSNTHASED"/>
</dbReference>
<dbReference type="KEGG" id="maqu:Maq22A_2p41735"/>